<dbReference type="STRING" id="2309.CF15_03375"/>
<proteinExistence type="predicted"/>
<protein>
    <recommendedName>
        <fullName evidence="3">VWFA domain-containing protein</fullName>
    </recommendedName>
</protein>
<evidence type="ECO:0000313" key="2">
    <source>
        <dbReference type="Proteomes" id="UP000053352"/>
    </source>
</evidence>
<dbReference type="AlphaFoldDB" id="A0A0V8RV01"/>
<organism evidence="1 2">
    <name type="scientific">Pyrodictium occultum</name>
    <dbReference type="NCBI Taxonomy" id="2309"/>
    <lineage>
        <taxon>Archaea</taxon>
        <taxon>Thermoproteota</taxon>
        <taxon>Thermoprotei</taxon>
        <taxon>Desulfurococcales</taxon>
        <taxon>Pyrodictiaceae</taxon>
        <taxon>Pyrodictium</taxon>
    </lineage>
</organism>
<gene>
    <name evidence="1" type="ORF">CF15_03375</name>
</gene>
<evidence type="ECO:0008006" key="3">
    <source>
        <dbReference type="Google" id="ProtNLM"/>
    </source>
</evidence>
<dbReference type="SUPFAM" id="SSF53300">
    <property type="entry name" value="vWA-like"/>
    <property type="match status" value="1"/>
</dbReference>
<name>A0A0V8RV01_PYROC</name>
<evidence type="ECO:0000313" key="1">
    <source>
        <dbReference type="EMBL" id="KSW11856.1"/>
    </source>
</evidence>
<keyword evidence="2" id="KW-1185">Reference proteome</keyword>
<dbReference type="InterPro" id="IPR036465">
    <property type="entry name" value="vWFA_dom_sf"/>
</dbReference>
<accession>A0A0V8RV01</accession>
<comment type="caution">
    <text evidence="1">The sequence shown here is derived from an EMBL/GenBank/DDBJ whole genome shotgun (WGS) entry which is preliminary data.</text>
</comment>
<sequence length="105" mass="11818">MEGIEKVSIGGKTPLSSALYNLILLARRERLRDRSLRIRAFLITDGKANVPLYGDIKDEIIRLGREIRRSNIELTIYDTRTSEIDPGISYIPLLSEAAGAKVYKV</sequence>
<dbReference type="EMBL" id="LNTB01000001">
    <property type="protein sequence ID" value="KSW11856.1"/>
    <property type="molecule type" value="Genomic_DNA"/>
</dbReference>
<dbReference type="Proteomes" id="UP000053352">
    <property type="component" value="Unassembled WGS sequence"/>
</dbReference>
<reference evidence="1 2" key="1">
    <citation type="submission" date="2015-11" db="EMBL/GenBank/DDBJ databases">
        <title>Genome sequence of Pyrodictium occultum PL-19, a marine hyperthermophilic archaeon isolated from Volcano, Italy.</title>
        <authorList>
            <person name="Utturkar S."/>
            <person name="Huber H."/>
            <person name="Leptihn S."/>
            <person name="Brown S."/>
            <person name="Stetter K.O."/>
            <person name="Podar M."/>
        </authorList>
    </citation>
    <scope>NUCLEOTIDE SEQUENCE [LARGE SCALE GENOMIC DNA]</scope>
    <source>
        <strain evidence="1 2">PL-19</strain>
    </source>
</reference>